<evidence type="ECO:0000313" key="9">
    <source>
        <dbReference type="EMBL" id="SUZ67497.1"/>
    </source>
</evidence>
<evidence type="ECO:0000256" key="5">
    <source>
        <dbReference type="ARBA" id="ARBA00022692"/>
    </source>
</evidence>
<dbReference type="Pfam" id="PF04143">
    <property type="entry name" value="Sulf_transp"/>
    <property type="match status" value="1"/>
</dbReference>
<feature type="transmembrane region" description="Helical" evidence="8">
    <location>
        <begin position="338"/>
        <end position="357"/>
    </location>
</feature>
<dbReference type="PANTHER" id="PTHR30574">
    <property type="entry name" value="INNER MEMBRANE PROTEIN YEDE"/>
    <property type="match status" value="1"/>
</dbReference>
<feature type="transmembrane region" description="Helical" evidence="8">
    <location>
        <begin position="23"/>
        <end position="40"/>
    </location>
</feature>
<dbReference type="PANTHER" id="PTHR30574:SF1">
    <property type="entry name" value="SULPHUR TRANSPORT DOMAIN-CONTAINING PROTEIN"/>
    <property type="match status" value="1"/>
</dbReference>
<name>A0A381PMZ4_9ZZZZ</name>
<evidence type="ECO:0000256" key="8">
    <source>
        <dbReference type="SAM" id="Phobius"/>
    </source>
</evidence>
<reference evidence="9" key="1">
    <citation type="submission" date="2018-05" db="EMBL/GenBank/DDBJ databases">
        <authorList>
            <person name="Lanie J.A."/>
            <person name="Ng W.-L."/>
            <person name="Kazmierczak K.M."/>
            <person name="Andrzejewski T.M."/>
            <person name="Davidsen T.M."/>
            <person name="Wayne K.J."/>
            <person name="Tettelin H."/>
            <person name="Glass J.I."/>
            <person name="Rusch D."/>
            <person name="Podicherti R."/>
            <person name="Tsui H.-C.T."/>
            <person name="Winkler M.E."/>
        </authorList>
    </citation>
    <scope>NUCLEOTIDE SEQUENCE</scope>
</reference>
<keyword evidence="6 8" id="KW-1133">Transmembrane helix</keyword>
<dbReference type="GO" id="GO:0005886">
    <property type="term" value="C:plasma membrane"/>
    <property type="evidence" value="ECO:0007669"/>
    <property type="project" value="UniProtKB-SubCell"/>
</dbReference>
<comment type="subcellular location">
    <subcellularLocation>
        <location evidence="1">Cell inner membrane</location>
        <topology evidence="1">Multi-pass membrane protein</topology>
    </subcellularLocation>
</comment>
<feature type="transmembrane region" description="Helical" evidence="8">
    <location>
        <begin position="186"/>
        <end position="209"/>
    </location>
</feature>
<evidence type="ECO:0000256" key="6">
    <source>
        <dbReference type="ARBA" id="ARBA00022989"/>
    </source>
</evidence>
<sequence>MINESTLSPTNTDLILLTRNRRTIGVAAIMSALLFLYLITNYGWRQGALFVVGLATGVILYHAAFGFTSAWREVVDTGRGAGLRAQMIMLAVTVLAFTPLIAQGEIFGMGVRGSVAPLNVAVICGAFMFGVGMQLGGGCASGTLFTAGGGNVRMLITLAGFILGSLIGTWQWSLWQSVPGVAPVSLAQNFGIFGGILISFVMFSVVYYASVIWERHRHGDVVNDPNHDGKFSWLRGPWPLIAGALALVIVQVSTLALAGRPWGVTSAFALWGAKLVGIVGIDVTDWAYWQRPGLLGALNQSVLSDITSVMNFGIMLGALMAAGLALKFSPKFKLSAGSVIASIIGGLLLGYGARIAFGCNIGAYFSGIGSTSLHGWLWFVAAFAGSTLGTRIRPWFGLS</sequence>
<keyword evidence="7 8" id="KW-0472">Membrane</keyword>
<feature type="transmembrane region" description="Helical" evidence="8">
    <location>
        <begin position="83"/>
        <end position="102"/>
    </location>
</feature>
<feature type="transmembrane region" description="Helical" evidence="8">
    <location>
        <begin position="238"/>
        <end position="258"/>
    </location>
</feature>
<dbReference type="EMBL" id="UINC01001014">
    <property type="protein sequence ID" value="SUZ67497.1"/>
    <property type="molecule type" value="Genomic_DNA"/>
</dbReference>
<feature type="transmembrane region" description="Helical" evidence="8">
    <location>
        <begin position="155"/>
        <end position="174"/>
    </location>
</feature>
<proteinExistence type="predicted"/>
<organism evidence="9">
    <name type="scientific">marine metagenome</name>
    <dbReference type="NCBI Taxonomy" id="408172"/>
    <lineage>
        <taxon>unclassified sequences</taxon>
        <taxon>metagenomes</taxon>
        <taxon>ecological metagenomes</taxon>
    </lineage>
</organism>
<keyword evidence="4" id="KW-0997">Cell inner membrane</keyword>
<dbReference type="InterPro" id="IPR007272">
    <property type="entry name" value="Sulf_transp_TsuA/YedE"/>
</dbReference>
<evidence type="ECO:0000256" key="1">
    <source>
        <dbReference type="ARBA" id="ARBA00004429"/>
    </source>
</evidence>
<feature type="transmembrane region" description="Helical" evidence="8">
    <location>
        <begin position="309"/>
        <end position="326"/>
    </location>
</feature>
<keyword evidence="3" id="KW-1003">Cell membrane</keyword>
<evidence type="ECO:0000256" key="7">
    <source>
        <dbReference type="ARBA" id="ARBA00023136"/>
    </source>
</evidence>
<feature type="transmembrane region" description="Helical" evidence="8">
    <location>
        <begin position="363"/>
        <end position="384"/>
    </location>
</feature>
<evidence type="ECO:0000256" key="2">
    <source>
        <dbReference type="ARBA" id="ARBA00022448"/>
    </source>
</evidence>
<feature type="transmembrane region" description="Helical" evidence="8">
    <location>
        <begin position="114"/>
        <end position="135"/>
    </location>
</feature>
<keyword evidence="2" id="KW-0813">Transport</keyword>
<accession>A0A381PMZ4</accession>
<gene>
    <name evidence="9" type="ORF">METZ01_LOCUS20351</name>
</gene>
<evidence type="ECO:0000256" key="4">
    <source>
        <dbReference type="ARBA" id="ARBA00022519"/>
    </source>
</evidence>
<feature type="transmembrane region" description="Helical" evidence="8">
    <location>
        <begin position="47"/>
        <end position="71"/>
    </location>
</feature>
<keyword evidence="5 8" id="KW-0812">Transmembrane</keyword>
<evidence type="ECO:0000256" key="3">
    <source>
        <dbReference type="ARBA" id="ARBA00022475"/>
    </source>
</evidence>
<protein>
    <submittedName>
        <fullName evidence="9">Uncharacterized protein</fullName>
    </submittedName>
</protein>
<feature type="transmembrane region" description="Helical" evidence="8">
    <location>
        <begin position="270"/>
        <end position="289"/>
    </location>
</feature>
<dbReference type="AlphaFoldDB" id="A0A381PMZ4"/>